<reference evidence="1 2" key="1">
    <citation type="submission" date="2020-02" db="EMBL/GenBank/DDBJ databases">
        <title>Sequencing the genomes of 1000 actinobacteria strains.</title>
        <authorList>
            <person name="Klenk H.-P."/>
        </authorList>
    </citation>
    <scope>NUCLEOTIDE SEQUENCE [LARGE SCALE GENOMIC DNA]</scope>
    <source>
        <strain evidence="1 2">DSM 19609</strain>
    </source>
</reference>
<sequence>MSDYYVPTDDEIRASATRLGAWSGDTYDRWLANHDTALREEIAMRITGEAIHVTMNDDWSVGYRDAIAEAATIARGEPPTT</sequence>
<name>A0ABX0SJB7_9ACTN</name>
<dbReference type="EMBL" id="JAAMOZ010000003">
    <property type="protein sequence ID" value="NIH58505.1"/>
    <property type="molecule type" value="Genomic_DNA"/>
</dbReference>
<dbReference type="RefSeq" id="WP_167171079.1">
    <property type="nucleotide sequence ID" value="NZ_BAAAOO010000007.1"/>
</dbReference>
<dbReference type="Proteomes" id="UP000749311">
    <property type="component" value="Unassembled WGS sequence"/>
</dbReference>
<evidence type="ECO:0008006" key="3">
    <source>
        <dbReference type="Google" id="ProtNLM"/>
    </source>
</evidence>
<gene>
    <name evidence="1" type="ORF">FB473_003200</name>
</gene>
<comment type="caution">
    <text evidence="1">The sequence shown here is derived from an EMBL/GenBank/DDBJ whole genome shotgun (WGS) entry which is preliminary data.</text>
</comment>
<evidence type="ECO:0000313" key="1">
    <source>
        <dbReference type="EMBL" id="NIH58505.1"/>
    </source>
</evidence>
<protein>
    <recommendedName>
        <fullName evidence="3">Antitoxin</fullName>
    </recommendedName>
</protein>
<accession>A0ABX0SJB7</accession>
<evidence type="ECO:0000313" key="2">
    <source>
        <dbReference type="Proteomes" id="UP000749311"/>
    </source>
</evidence>
<keyword evidence="2" id="KW-1185">Reference proteome</keyword>
<proteinExistence type="predicted"/>
<organism evidence="1 2">
    <name type="scientific">Brooklawnia cerclae</name>
    <dbReference type="NCBI Taxonomy" id="349934"/>
    <lineage>
        <taxon>Bacteria</taxon>
        <taxon>Bacillati</taxon>
        <taxon>Actinomycetota</taxon>
        <taxon>Actinomycetes</taxon>
        <taxon>Propionibacteriales</taxon>
        <taxon>Propionibacteriaceae</taxon>
        <taxon>Brooklawnia</taxon>
    </lineage>
</organism>